<dbReference type="Proteomes" id="UP001307849">
    <property type="component" value="Unassembled WGS sequence"/>
</dbReference>
<feature type="compositionally biased region" description="Basic and acidic residues" evidence="1">
    <location>
        <begin position="91"/>
        <end position="103"/>
    </location>
</feature>
<organism evidence="2 3">
    <name type="scientific">Arthrobotrys conoides</name>
    <dbReference type="NCBI Taxonomy" id="74498"/>
    <lineage>
        <taxon>Eukaryota</taxon>
        <taxon>Fungi</taxon>
        <taxon>Dikarya</taxon>
        <taxon>Ascomycota</taxon>
        <taxon>Pezizomycotina</taxon>
        <taxon>Orbiliomycetes</taxon>
        <taxon>Orbiliales</taxon>
        <taxon>Orbiliaceae</taxon>
        <taxon>Arthrobotrys</taxon>
    </lineage>
</organism>
<feature type="compositionally biased region" description="Basic and acidic residues" evidence="1">
    <location>
        <begin position="37"/>
        <end position="59"/>
    </location>
</feature>
<protein>
    <submittedName>
        <fullName evidence="2">Uncharacterized protein</fullName>
    </submittedName>
</protein>
<evidence type="ECO:0000313" key="2">
    <source>
        <dbReference type="EMBL" id="KAK6508686.1"/>
    </source>
</evidence>
<sequence length="103" mass="11116">MICKAQPWPGGVNMQNTGALPTTQPPGTSAQPSILQRIREANGDPGPRPEPERERERESTSSSRPSGQQGSSYSGPTPSVLLRIRIANPFARDRDPRDPPTAT</sequence>
<name>A0AAN8NS63_9PEZI</name>
<dbReference type="EMBL" id="JAVHJM010000008">
    <property type="protein sequence ID" value="KAK6508686.1"/>
    <property type="molecule type" value="Genomic_DNA"/>
</dbReference>
<keyword evidence="3" id="KW-1185">Reference proteome</keyword>
<feature type="region of interest" description="Disordered" evidence="1">
    <location>
        <begin position="1"/>
        <end position="103"/>
    </location>
</feature>
<dbReference type="AlphaFoldDB" id="A0AAN8NS63"/>
<accession>A0AAN8NS63</accession>
<evidence type="ECO:0000313" key="3">
    <source>
        <dbReference type="Proteomes" id="UP001307849"/>
    </source>
</evidence>
<gene>
    <name evidence="2" type="ORF">TWF506_010765</name>
</gene>
<proteinExistence type="predicted"/>
<evidence type="ECO:0000256" key="1">
    <source>
        <dbReference type="SAM" id="MobiDB-lite"/>
    </source>
</evidence>
<comment type="caution">
    <text evidence="2">The sequence shown here is derived from an EMBL/GenBank/DDBJ whole genome shotgun (WGS) entry which is preliminary data.</text>
</comment>
<feature type="compositionally biased region" description="Low complexity" evidence="1">
    <location>
        <begin position="60"/>
        <end position="79"/>
    </location>
</feature>
<feature type="compositionally biased region" description="Polar residues" evidence="1">
    <location>
        <begin position="13"/>
        <end position="34"/>
    </location>
</feature>
<reference evidence="2 3" key="1">
    <citation type="submission" date="2019-10" db="EMBL/GenBank/DDBJ databases">
        <authorList>
            <person name="Palmer J.M."/>
        </authorList>
    </citation>
    <scope>NUCLEOTIDE SEQUENCE [LARGE SCALE GENOMIC DNA]</scope>
    <source>
        <strain evidence="2 3">TWF506</strain>
    </source>
</reference>